<dbReference type="InterPro" id="IPR051368">
    <property type="entry name" value="SerProtInhib-TIL_Domain"/>
</dbReference>
<evidence type="ECO:0000313" key="6">
    <source>
        <dbReference type="WBParaSite" id="Csp11.Scaffold630.g16828.t1"/>
    </source>
</evidence>
<dbReference type="PANTHER" id="PTHR23259:SF59">
    <property type="entry name" value="TIL DOMAIN-CONTAINING PROTEIN"/>
    <property type="match status" value="1"/>
</dbReference>
<dbReference type="Proteomes" id="UP000095282">
    <property type="component" value="Unplaced"/>
</dbReference>
<feature type="domain" description="TIL" evidence="4">
    <location>
        <begin position="26"/>
        <end position="79"/>
    </location>
</feature>
<dbReference type="AlphaFoldDB" id="A0A1I7UKC3"/>
<organism evidence="5 6">
    <name type="scientific">Caenorhabditis tropicalis</name>
    <dbReference type="NCBI Taxonomy" id="1561998"/>
    <lineage>
        <taxon>Eukaryota</taxon>
        <taxon>Metazoa</taxon>
        <taxon>Ecdysozoa</taxon>
        <taxon>Nematoda</taxon>
        <taxon>Chromadorea</taxon>
        <taxon>Rhabditida</taxon>
        <taxon>Rhabditina</taxon>
        <taxon>Rhabditomorpha</taxon>
        <taxon>Rhabditoidea</taxon>
        <taxon>Rhabditidae</taxon>
        <taxon>Peloderinae</taxon>
        <taxon>Caenorhabditis</taxon>
    </lineage>
</organism>
<keyword evidence="2" id="KW-0722">Serine protease inhibitor</keyword>
<dbReference type="Gene3D" id="2.10.25.10">
    <property type="entry name" value="Laminin"/>
    <property type="match status" value="2"/>
</dbReference>
<evidence type="ECO:0000256" key="2">
    <source>
        <dbReference type="ARBA" id="ARBA00022900"/>
    </source>
</evidence>
<dbReference type="InterPro" id="IPR036084">
    <property type="entry name" value="Ser_inhib-like_sf"/>
</dbReference>
<feature type="domain" description="TIL" evidence="4">
    <location>
        <begin position="86"/>
        <end position="140"/>
    </location>
</feature>
<evidence type="ECO:0000313" key="5">
    <source>
        <dbReference type="Proteomes" id="UP000095282"/>
    </source>
</evidence>
<name>A0A1I7UKC3_9PELO</name>
<evidence type="ECO:0000259" key="4">
    <source>
        <dbReference type="Pfam" id="PF01826"/>
    </source>
</evidence>
<dbReference type="InterPro" id="IPR002919">
    <property type="entry name" value="TIL_dom"/>
</dbReference>
<dbReference type="Pfam" id="PF01826">
    <property type="entry name" value="TIL"/>
    <property type="match status" value="2"/>
</dbReference>
<protein>
    <submittedName>
        <fullName evidence="6">TIL domain-containing protein</fullName>
    </submittedName>
</protein>
<dbReference type="GO" id="GO:0004867">
    <property type="term" value="F:serine-type endopeptidase inhibitor activity"/>
    <property type="evidence" value="ECO:0007669"/>
    <property type="project" value="UniProtKB-KW"/>
</dbReference>
<reference evidence="6" key="1">
    <citation type="submission" date="2016-11" db="UniProtKB">
        <authorList>
            <consortium name="WormBaseParasite"/>
        </authorList>
    </citation>
    <scope>IDENTIFICATION</scope>
</reference>
<dbReference type="eggNOG" id="ENOG502THSK">
    <property type="taxonomic scope" value="Eukaryota"/>
</dbReference>
<keyword evidence="3" id="KW-1015">Disulfide bond</keyword>
<dbReference type="PANTHER" id="PTHR23259">
    <property type="entry name" value="RIDDLE"/>
    <property type="match status" value="1"/>
</dbReference>
<evidence type="ECO:0000256" key="3">
    <source>
        <dbReference type="ARBA" id="ARBA00023157"/>
    </source>
</evidence>
<evidence type="ECO:0000256" key="1">
    <source>
        <dbReference type="ARBA" id="ARBA00022690"/>
    </source>
</evidence>
<keyword evidence="5" id="KW-1185">Reference proteome</keyword>
<dbReference type="STRING" id="1561998.A0A1I7UKC3"/>
<sequence length="153" mass="17186">MFIFMLFLVGVSAKWFTPAAPVHDGCGKNEIRVRCSYDCEPRCGFSPTVCGFECKPNTCVCKDGYVRNTRGECVHRLECTPETSSCPEDEEFLTCGTACQPSCEDPYPTDCQHDRCVRNVCRCLPGMVRNEDVCTPLSDCKYVPTRPLQLFTL</sequence>
<dbReference type="CDD" id="cd19941">
    <property type="entry name" value="TIL"/>
    <property type="match status" value="2"/>
</dbReference>
<dbReference type="SUPFAM" id="SSF57567">
    <property type="entry name" value="Serine protease inhibitors"/>
    <property type="match status" value="2"/>
</dbReference>
<accession>A0A1I7UKC3</accession>
<proteinExistence type="predicted"/>
<keyword evidence="1" id="KW-0646">Protease inhibitor</keyword>
<dbReference type="WBParaSite" id="Csp11.Scaffold630.g16828.t1">
    <property type="protein sequence ID" value="Csp11.Scaffold630.g16828.t1"/>
    <property type="gene ID" value="Csp11.Scaffold630.g16828"/>
</dbReference>